<dbReference type="GO" id="GO:0006012">
    <property type="term" value="P:galactose metabolic process"/>
    <property type="evidence" value="ECO:0007669"/>
    <property type="project" value="TreeGrafter"/>
</dbReference>
<dbReference type="Proteomes" id="UP001310890">
    <property type="component" value="Unassembled WGS sequence"/>
</dbReference>
<dbReference type="Pfam" id="PF12752">
    <property type="entry name" value="SUZ"/>
    <property type="match status" value="1"/>
</dbReference>
<dbReference type="PROSITE" id="PS51061">
    <property type="entry name" value="R3H"/>
    <property type="match status" value="1"/>
</dbReference>
<reference evidence="5" key="1">
    <citation type="submission" date="2023-08" db="EMBL/GenBank/DDBJ databases">
        <title>Black Yeasts Isolated from many extreme environments.</title>
        <authorList>
            <person name="Coleine C."/>
            <person name="Stajich J.E."/>
            <person name="Selbmann L."/>
        </authorList>
    </citation>
    <scope>NUCLEOTIDE SEQUENCE</scope>
    <source>
        <strain evidence="5">CCFEE 5401</strain>
    </source>
</reference>
<feature type="compositionally biased region" description="Pro residues" evidence="2">
    <location>
        <begin position="720"/>
        <end position="747"/>
    </location>
</feature>
<dbReference type="InterPro" id="IPR036867">
    <property type="entry name" value="R3H_dom_sf"/>
</dbReference>
<dbReference type="CDD" id="cd02642">
    <property type="entry name" value="R3H_encore_like"/>
    <property type="match status" value="1"/>
</dbReference>
<feature type="compositionally biased region" description="Polar residues" evidence="2">
    <location>
        <begin position="60"/>
        <end position="76"/>
    </location>
</feature>
<feature type="compositionally biased region" description="Basic and acidic residues" evidence="2">
    <location>
        <begin position="399"/>
        <end position="418"/>
    </location>
</feature>
<feature type="compositionally biased region" description="Polar residues" evidence="2">
    <location>
        <begin position="652"/>
        <end position="663"/>
    </location>
</feature>
<evidence type="ECO:0000313" key="6">
    <source>
        <dbReference type="Proteomes" id="UP001310890"/>
    </source>
</evidence>
<dbReference type="GO" id="GO:0003676">
    <property type="term" value="F:nucleic acid binding"/>
    <property type="evidence" value="ECO:0007669"/>
    <property type="project" value="UniProtKB-UniRule"/>
</dbReference>
<feature type="compositionally biased region" description="Polar residues" evidence="2">
    <location>
        <begin position="575"/>
        <end position="615"/>
    </location>
</feature>
<dbReference type="PANTHER" id="PTHR15672">
    <property type="entry name" value="CAMP-REGULATED PHOSPHOPROTEIN 21 RELATED R3H DOMAIN CONTAINING PROTEIN"/>
    <property type="match status" value="1"/>
</dbReference>
<dbReference type="SUPFAM" id="SSF82708">
    <property type="entry name" value="R3H domain"/>
    <property type="match status" value="1"/>
</dbReference>
<evidence type="ECO:0000256" key="2">
    <source>
        <dbReference type="SAM" id="MobiDB-lite"/>
    </source>
</evidence>
<organism evidence="5 6">
    <name type="scientific">Meristemomyces frigidus</name>
    <dbReference type="NCBI Taxonomy" id="1508187"/>
    <lineage>
        <taxon>Eukaryota</taxon>
        <taxon>Fungi</taxon>
        <taxon>Dikarya</taxon>
        <taxon>Ascomycota</taxon>
        <taxon>Pezizomycotina</taxon>
        <taxon>Dothideomycetes</taxon>
        <taxon>Dothideomycetidae</taxon>
        <taxon>Mycosphaerellales</taxon>
        <taxon>Teratosphaeriaceae</taxon>
        <taxon>Meristemomyces</taxon>
    </lineage>
</organism>
<feature type="region of interest" description="Disordered" evidence="2">
    <location>
        <begin position="780"/>
        <end position="841"/>
    </location>
</feature>
<dbReference type="Gene3D" id="3.30.1370.50">
    <property type="entry name" value="R3H-like domain"/>
    <property type="match status" value="1"/>
</dbReference>
<evidence type="ECO:0000259" key="3">
    <source>
        <dbReference type="PROSITE" id="PS51061"/>
    </source>
</evidence>
<evidence type="ECO:0000256" key="1">
    <source>
        <dbReference type="ARBA" id="ARBA00022553"/>
    </source>
</evidence>
<feature type="compositionally biased region" description="Polar residues" evidence="2">
    <location>
        <begin position="383"/>
        <end position="394"/>
    </location>
</feature>
<feature type="compositionally biased region" description="Polar residues" evidence="2">
    <location>
        <begin position="800"/>
        <end position="826"/>
    </location>
</feature>
<feature type="compositionally biased region" description="Low complexity" evidence="2">
    <location>
        <begin position="671"/>
        <end position="689"/>
    </location>
</feature>
<feature type="region of interest" description="Disordered" evidence="2">
    <location>
        <begin position="34"/>
        <end position="99"/>
    </location>
</feature>
<evidence type="ECO:0000259" key="4">
    <source>
        <dbReference type="PROSITE" id="PS51673"/>
    </source>
</evidence>
<comment type="caution">
    <text evidence="5">The sequence shown here is derived from an EMBL/GenBank/DDBJ whole genome shotgun (WGS) entry which is preliminary data.</text>
</comment>
<evidence type="ECO:0000313" key="5">
    <source>
        <dbReference type="EMBL" id="KAK5110122.1"/>
    </source>
</evidence>
<dbReference type="InterPro" id="IPR001374">
    <property type="entry name" value="R3H_dom"/>
</dbReference>
<sequence>MASSSSSSSSSSPAQPSAPKLSFAKIVATGLKPASRQAGLASKTNGIPKGAITSAPRDGNAQSPAIANPGTFTAAQPTEALRSPPSSSRDATITENRGHTAQVCAPRISTLEAVASTTGLLTPVMPEEPTTQLSFSSYSAKPPSLDEKSVTSGTTFALDEKESLRPDDSASLKAVDDEDSLVPSVLSVPKQEPFVDDGLSAFDDQLREITRMEPTLHSAVPSFSRPPAQPAMGVLYVPPLDHGVSTVSRANAPFPNAPGMPDSPPDPRLLEALDSPRDRLMVMKLQTDITDFMNDVRETSLILPQTNAYHRMLAHKAADYYMLGHVGDDIACGIRLFKTPSTRLRPPLIDITTPSTAASTPPPNAPQMRILRRGGEHGPAIVNGSNMPSKTTSESGEDEEKKRAITREEREARYEAARLRIMGSAKPQDQPEDQKPSDVSRSSSAAGKKQKKKQRSDSEDGFEARSAYSHYYAPAYATTSYTPSPHPYTTAAPLSTAANFPLPAIASQMTSGGGYQAYTQPMYNMQWPVSTAAYDGAAYPSYDLAADYQRAMSLQNPPMSSNAAFSPLYNSGSSQQQSFGAVSPWTPTGYQQAPGTPSPGYSNGYGQATQSQAQDAQPYLYGQLPSQTFPGRQPSRLEHPLPGSYKGKHFDPQSQSFVPTQPTGPGAHMGASGTATSSSGLSSRQSSNSHLHRVTSTQSQSSVFGNLHQQQGSHFQGSPQPQPMLHPLPQPVFPQQPSPNLPLPPKPTSTSHAYGTYQQQPMASYSDAPNEIGASSIAKWGAPSSLPAKPPPGVEAFDSSKYTQSQQRNLPFNTTAPRMSSGSMPSYGNVPPYAAGGGSGM</sequence>
<feature type="compositionally biased region" description="Polar residues" evidence="2">
    <location>
        <begin position="129"/>
        <end position="139"/>
    </location>
</feature>
<dbReference type="AlphaFoldDB" id="A0AAN7YIP0"/>
<protein>
    <recommendedName>
        <fullName evidence="7">SUZ domain-containing protein</fullName>
    </recommendedName>
</protein>
<feature type="compositionally biased region" description="Polar residues" evidence="2">
    <location>
        <begin position="694"/>
        <end position="718"/>
    </location>
</feature>
<evidence type="ECO:0008006" key="7">
    <source>
        <dbReference type="Google" id="ProtNLM"/>
    </source>
</evidence>
<dbReference type="InterPro" id="IPR024771">
    <property type="entry name" value="SUZ"/>
</dbReference>
<name>A0AAN7YIP0_9PEZI</name>
<dbReference type="PROSITE" id="PS51673">
    <property type="entry name" value="SUZ"/>
    <property type="match status" value="1"/>
</dbReference>
<proteinExistence type="predicted"/>
<dbReference type="EMBL" id="JAVRRL010000053">
    <property type="protein sequence ID" value="KAK5110122.1"/>
    <property type="molecule type" value="Genomic_DNA"/>
</dbReference>
<feature type="domain" description="SUZ" evidence="4">
    <location>
        <begin position="345"/>
        <end position="426"/>
    </location>
</feature>
<dbReference type="PANTHER" id="PTHR15672:SF8">
    <property type="entry name" value="PROTEIN ENCORE"/>
    <property type="match status" value="1"/>
</dbReference>
<gene>
    <name evidence="5" type="ORF">LTR62_006256</name>
</gene>
<accession>A0AAN7YIP0</accession>
<dbReference type="InterPro" id="IPR051937">
    <property type="entry name" value="R3H_domain_containing"/>
</dbReference>
<feature type="compositionally biased region" description="Polar residues" evidence="2">
    <location>
        <begin position="84"/>
        <end position="95"/>
    </location>
</feature>
<feature type="domain" description="R3H" evidence="3">
    <location>
        <begin position="279"/>
        <end position="342"/>
    </location>
</feature>
<feature type="region of interest" description="Disordered" evidence="2">
    <location>
        <begin position="347"/>
        <end position="462"/>
    </location>
</feature>
<feature type="region of interest" description="Disordered" evidence="2">
    <location>
        <begin position="123"/>
        <end position="154"/>
    </location>
</feature>
<keyword evidence="1" id="KW-0597">Phosphoprotein</keyword>
<feature type="region of interest" description="Disordered" evidence="2">
    <location>
        <begin position="575"/>
        <end position="754"/>
    </location>
</feature>